<dbReference type="EMBL" id="CAUYUJ010004781">
    <property type="protein sequence ID" value="CAK0810959.1"/>
    <property type="molecule type" value="Genomic_DNA"/>
</dbReference>
<dbReference type="Proteomes" id="UP001189429">
    <property type="component" value="Unassembled WGS sequence"/>
</dbReference>
<evidence type="ECO:0000256" key="2">
    <source>
        <dbReference type="SAM" id="SignalP"/>
    </source>
</evidence>
<proteinExistence type="predicted"/>
<accession>A0ABN9R2C6</accession>
<keyword evidence="4" id="KW-1185">Reference proteome</keyword>
<feature type="region of interest" description="Disordered" evidence="1">
    <location>
        <begin position="176"/>
        <end position="195"/>
    </location>
</feature>
<protein>
    <submittedName>
        <fullName evidence="3">Uncharacterized protein</fullName>
    </submittedName>
</protein>
<evidence type="ECO:0000313" key="4">
    <source>
        <dbReference type="Proteomes" id="UP001189429"/>
    </source>
</evidence>
<reference evidence="3" key="1">
    <citation type="submission" date="2023-10" db="EMBL/GenBank/DDBJ databases">
        <authorList>
            <person name="Chen Y."/>
            <person name="Shah S."/>
            <person name="Dougan E. K."/>
            <person name="Thang M."/>
            <person name="Chan C."/>
        </authorList>
    </citation>
    <scope>NUCLEOTIDE SEQUENCE [LARGE SCALE GENOMIC DNA]</scope>
</reference>
<evidence type="ECO:0000313" key="3">
    <source>
        <dbReference type="EMBL" id="CAK0810959.1"/>
    </source>
</evidence>
<feature type="signal peptide" evidence="2">
    <location>
        <begin position="1"/>
        <end position="19"/>
    </location>
</feature>
<comment type="caution">
    <text evidence="3">The sequence shown here is derived from an EMBL/GenBank/DDBJ whole genome shotgun (WGS) entry which is preliminary data.</text>
</comment>
<gene>
    <name evidence="3" type="ORF">PCOR1329_LOCUS15733</name>
</gene>
<sequence>MPSVSYLAALALAIGDARGVQLDASGSDGTSWVEKTVAATPTPTCILTGPNPWPSDCTCASWAQGDGSGGNETFLGTVATCQECLQLVLNTDPTAAGATFRAPGSSTSPLGECYLEHAWLYPNGDQSWITMPIPKMWMMIPGFGGIVPGIGTSGGGTSGGGTSAGWTGVSSTGTFGASSAPTSAGSTSATSAGTTSTAGISTGAAAAVGDPHLQNIHGERFDLMRPGRHVLIHIPRGMEKALLHVEADASRLGGSCADMYFQDLNITGGWVDAMQIGGLRFRAQDASDRNLNWTKFGKVEIKIAHGLTRKGIQYLNFYVKHLGRAGYSVGGLSREDDHEEAAMPSPACAQRLSLIQGGI</sequence>
<evidence type="ECO:0000256" key="1">
    <source>
        <dbReference type="SAM" id="MobiDB-lite"/>
    </source>
</evidence>
<organism evidence="3 4">
    <name type="scientific">Prorocentrum cordatum</name>
    <dbReference type="NCBI Taxonomy" id="2364126"/>
    <lineage>
        <taxon>Eukaryota</taxon>
        <taxon>Sar</taxon>
        <taxon>Alveolata</taxon>
        <taxon>Dinophyceae</taxon>
        <taxon>Prorocentrales</taxon>
        <taxon>Prorocentraceae</taxon>
        <taxon>Prorocentrum</taxon>
    </lineage>
</organism>
<keyword evidence="2" id="KW-0732">Signal</keyword>
<feature type="chain" id="PRO_5047003298" evidence="2">
    <location>
        <begin position="20"/>
        <end position="359"/>
    </location>
</feature>
<name>A0ABN9R2C6_9DINO</name>